<dbReference type="PROSITE" id="PS51205">
    <property type="entry name" value="VPS9"/>
    <property type="match status" value="1"/>
</dbReference>
<dbReference type="SUPFAM" id="SSF109993">
    <property type="entry name" value="VPS9 domain"/>
    <property type="match status" value="1"/>
</dbReference>
<dbReference type="Pfam" id="PF02204">
    <property type="entry name" value="VPS9"/>
    <property type="match status" value="1"/>
</dbReference>
<evidence type="ECO:0000313" key="3">
    <source>
        <dbReference type="EMBL" id="ORY37345.1"/>
    </source>
</evidence>
<feature type="domain" description="VPS9" evidence="2">
    <location>
        <begin position="245"/>
        <end position="384"/>
    </location>
</feature>
<protein>
    <recommendedName>
        <fullName evidence="2">VPS9 domain-containing protein</fullName>
    </recommendedName>
</protein>
<evidence type="ECO:0000259" key="2">
    <source>
        <dbReference type="PROSITE" id="PS51205"/>
    </source>
</evidence>
<keyword evidence="4" id="KW-1185">Reference proteome</keyword>
<proteinExistence type="predicted"/>
<dbReference type="SMART" id="SM00167">
    <property type="entry name" value="VPS9"/>
    <property type="match status" value="1"/>
</dbReference>
<reference evidence="3 4" key="1">
    <citation type="submission" date="2016-08" db="EMBL/GenBank/DDBJ databases">
        <title>A Parts List for Fungal Cellulosomes Revealed by Comparative Genomics.</title>
        <authorList>
            <consortium name="DOE Joint Genome Institute"/>
            <person name="Haitjema C.H."/>
            <person name="Gilmore S.P."/>
            <person name="Henske J.K."/>
            <person name="Solomon K.V."/>
            <person name="De Groot R."/>
            <person name="Kuo A."/>
            <person name="Mondo S.J."/>
            <person name="Salamov A.A."/>
            <person name="Labutti K."/>
            <person name="Zhao Z."/>
            <person name="Chiniquy J."/>
            <person name="Barry K."/>
            <person name="Brewer H.M."/>
            <person name="Purvine S.O."/>
            <person name="Wright A.T."/>
            <person name="Boxma B."/>
            <person name="Van Alen T."/>
            <person name="Hackstein J.H."/>
            <person name="Baker S.E."/>
            <person name="Grigoriev I.V."/>
            <person name="O'Malley M.A."/>
        </authorList>
    </citation>
    <scope>NUCLEOTIDE SEQUENCE [LARGE SCALE GENOMIC DNA]</scope>
    <source>
        <strain evidence="3 4">G1</strain>
    </source>
</reference>
<dbReference type="STRING" id="1754190.A0A1Y2BT86"/>
<dbReference type="OrthoDB" id="300289at2759"/>
<feature type="compositionally biased region" description="Low complexity" evidence="1">
    <location>
        <begin position="7"/>
        <end position="20"/>
    </location>
</feature>
<dbReference type="InterPro" id="IPR037191">
    <property type="entry name" value="VPS9_dom_sf"/>
</dbReference>
<evidence type="ECO:0000313" key="4">
    <source>
        <dbReference type="Proteomes" id="UP000193920"/>
    </source>
</evidence>
<dbReference type="GO" id="GO:0016192">
    <property type="term" value="P:vesicle-mediated transport"/>
    <property type="evidence" value="ECO:0007669"/>
    <property type="project" value="InterPro"/>
</dbReference>
<sequence length="541" mass="63103">MGDSMKNNQNNMDVDNNVTSNNNENVNDYMIALLAQQQELELSGNSMMNPQYIANYEKQFREYQQNNNLKKTDGSNETENDEEIARLLQENYIREQEMFNTLDNKNTQPAFIKKNRSNNSNTVDVNLINYHNAELQKQYHERHVKNRLSHEYFRAKLNSNEAIQIKKEIKDFYIDFEQKSKNGFQTPDQQSQYLRNFLMNLLKELIENPLWANSDKEEQENAIVEMEKLITKKLFNITYGPSEDLAKDTILSQKIHMHSWVEPRHFDLPDFDYHIFEKAGNELQKMNLYKFYVDKIICVVNCIKLIEGIYLKNVSDKAISNDELLSLLIFIILKTNPKKLITNIMYIARYANPNLLSINIYEYSLTTLWSAITFIEKISQNSLTINSEEYDAKIIEITKNDKDKMDRPKSYSSSIKSNSSNRSSGLFRSVMGMFQSVVSNENDTNNDKDIPYQGIFKHLDSVSSANSLNRNESALSNSSVFINDYIKELKEKYFNNSNESIIEPFNDSTLTEEERNKLMEIDKELKTSLSINSNKGDENKN</sequence>
<feature type="region of interest" description="Disordered" evidence="1">
    <location>
        <begin position="403"/>
        <end position="423"/>
    </location>
</feature>
<dbReference type="Gene3D" id="1.10.246.120">
    <property type="match status" value="1"/>
</dbReference>
<name>A0A1Y2BT86_9FUNG</name>
<dbReference type="Gene3D" id="1.20.1050.80">
    <property type="entry name" value="VPS9 domain"/>
    <property type="match status" value="1"/>
</dbReference>
<dbReference type="Pfam" id="PF18151">
    <property type="entry name" value="DUF5601"/>
    <property type="match status" value="1"/>
</dbReference>
<feature type="region of interest" description="Disordered" evidence="1">
    <location>
        <begin position="1"/>
        <end position="20"/>
    </location>
</feature>
<dbReference type="GO" id="GO:0005085">
    <property type="term" value="F:guanyl-nucleotide exchange factor activity"/>
    <property type="evidence" value="ECO:0007669"/>
    <property type="project" value="InterPro"/>
</dbReference>
<gene>
    <name evidence="3" type="ORF">LY90DRAFT_672864</name>
</gene>
<evidence type="ECO:0000256" key="1">
    <source>
        <dbReference type="SAM" id="MobiDB-lite"/>
    </source>
</evidence>
<dbReference type="PANTHER" id="PTHR23101">
    <property type="entry name" value="RAB GDP/GTP EXCHANGE FACTOR"/>
    <property type="match status" value="1"/>
</dbReference>
<dbReference type="GO" id="GO:0030139">
    <property type="term" value="C:endocytic vesicle"/>
    <property type="evidence" value="ECO:0007669"/>
    <property type="project" value="TreeGrafter"/>
</dbReference>
<dbReference type="AlphaFoldDB" id="A0A1Y2BT86"/>
<dbReference type="GO" id="GO:0005829">
    <property type="term" value="C:cytosol"/>
    <property type="evidence" value="ECO:0007669"/>
    <property type="project" value="TreeGrafter"/>
</dbReference>
<dbReference type="InterPro" id="IPR045046">
    <property type="entry name" value="Vps9-like"/>
</dbReference>
<dbReference type="PANTHER" id="PTHR23101:SF25">
    <property type="entry name" value="GTPASE-ACTIVATING PROTEIN AND VPS9 DOMAIN-CONTAINING PROTEIN 1"/>
    <property type="match status" value="1"/>
</dbReference>
<accession>A0A1Y2BT86</accession>
<dbReference type="InterPro" id="IPR041545">
    <property type="entry name" value="DUF5601"/>
</dbReference>
<dbReference type="Proteomes" id="UP000193920">
    <property type="component" value="Unassembled WGS sequence"/>
</dbReference>
<comment type="caution">
    <text evidence="3">The sequence shown here is derived from an EMBL/GenBank/DDBJ whole genome shotgun (WGS) entry which is preliminary data.</text>
</comment>
<dbReference type="GO" id="GO:0031267">
    <property type="term" value="F:small GTPase binding"/>
    <property type="evidence" value="ECO:0007669"/>
    <property type="project" value="TreeGrafter"/>
</dbReference>
<organism evidence="3 4">
    <name type="scientific">Neocallimastix californiae</name>
    <dbReference type="NCBI Taxonomy" id="1754190"/>
    <lineage>
        <taxon>Eukaryota</taxon>
        <taxon>Fungi</taxon>
        <taxon>Fungi incertae sedis</taxon>
        <taxon>Chytridiomycota</taxon>
        <taxon>Chytridiomycota incertae sedis</taxon>
        <taxon>Neocallimastigomycetes</taxon>
        <taxon>Neocallimastigales</taxon>
        <taxon>Neocallimastigaceae</taxon>
        <taxon>Neocallimastix</taxon>
    </lineage>
</organism>
<dbReference type="EMBL" id="MCOG01000143">
    <property type="protein sequence ID" value="ORY37345.1"/>
    <property type="molecule type" value="Genomic_DNA"/>
</dbReference>
<dbReference type="InterPro" id="IPR003123">
    <property type="entry name" value="VPS9"/>
</dbReference>
<feature type="compositionally biased region" description="Low complexity" evidence="1">
    <location>
        <begin position="410"/>
        <end position="423"/>
    </location>
</feature>